<evidence type="ECO:0000313" key="2">
    <source>
        <dbReference type="Proteomes" id="UP000827872"/>
    </source>
</evidence>
<accession>A0ACB8E7T4</accession>
<dbReference type="EMBL" id="CM037623">
    <property type="protein sequence ID" value="KAH7988308.1"/>
    <property type="molecule type" value="Genomic_DNA"/>
</dbReference>
<organism evidence="1 2">
    <name type="scientific">Sphaerodactylus townsendi</name>
    <dbReference type="NCBI Taxonomy" id="933632"/>
    <lineage>
        <taxon>Eukaryota</taxon>
        <taxon>Metazoa</taxon>
        <taxon>Chordata</taxon>
        <taxon>Craniata</taxon>
        <taxon>Vertebrata</taxon>
        <taxon>Euteleostomi</taxon>
        <taxon>Lepidosauria</taxon>
        <taxon>Squamata</taxon>
        <taxon>Bifurcata</taxon>
        <taxon>Gekkota</taxon>
        <taxon>Sphaerodactylidae</taxon>
        <taxon>Sphaerodactylus</taxon>
    </lineage>
</organism>
<proteinExistence type="predicted"/>
<dbReference type="Proteomes" id="UP000827872">
    <property type="component" value="Linkage Group LG10"/>
</dbReference>
<evidence type="ECO:0000313" key="1">
    <source>
        <dbReference type="EMBL" id="KAH7988308.1"/>
    </source>
</evidence>
<gene>
    <name evidence="1" type="ORF">K3G42_013336</name>
</gene>
<sequence>MELSPPKSGDRGTQVLLDLCPPRLTTVQPRRSTLDAPPRTPQEQADGPLVIRCTRRTPQQSTTRLGGQKVVKRRCPPLKGTPRCRPSPPRTPDAPLKRPAEVCWNSQTWPVPSLGNKRPAEVCWFSQPRPVLFKSKGKRGVSFGSFERTRPNAQAAASPKTAAAVANRTTRLLAAWTGARPVSGEGWG</sequence>
<name>A0ACB8E7T4_9SAUR</name>
<reference evidence="1" key="1">
    <citation type="submission" date="2021-08" db="EMBL/GenBank/DDBJ databases">
        <title>The first chromosome-level gecko genome reveals the dynamic sex chromosomes of Neotropical dwarf geckos (Sphaerodactylidae: Sphaerodactylus).</title>
        <authorList>
            <person name="Pinto B.J."/>
            <person name="Keating S.E."/>
            <person name="Gamble T."/>
        </authorList>
    </citation>
    <scope>NUCLEOTIDE SEQUENCE</scope>
    <source>
        <strain evidence="1">TG3544</strain>
    </source>
</reference>
<keyword evidence="2" id="KW-1185">Reference proteome</keyword>
<protein>
    <submittedName>
        <fullName evidence="1">Uncharacterized protein</fullName>
    </submittedName>
</protein>
<comment type="caution">
    <text evidence="1">The sequence shown here is derived from an EMBL/GenBank/DDBJ whole genome shotgun (WGS) entry which is preliminary data.</text>
</comment>